<evidence type="ECO:0000256" key="3">
    <source>
        <dbReference type="ARBA" id="ARBA00022833"/>
    </source>
</evidence>
<dbReference type="Proteomes" id="UP001370490">
    <property type="component" value="Unassembled WGS sequence"/>
</dbReference>
<dbReference type="EMBL" id="JBAMMX010000010">
    <property type="protein sequence ID" value="KAK6932589.1"/>
    <property type="molecule type" value="Genomic_DNA"/>
</dbReference>
<dbReference type="GO" id="GO:0005634">
    <property type="term" value="C:nucleus"/>
    <property type="evidence" value="ECO:0007669"/>
    <property type="project" value="UniProtKB-SubCell"/>
</dbReference>
<dbReference type="InterPro" id="IPR003851">
    <property type="entry name" value="Znf_Dof"/>
</dbReference>
<dbReference type="GO" id="GO:0003700">
    <property type="term" value="F:DNA-binding transcription factor activity"/>
    <property type="evidence" value="ECO:0007669"/>
    <property type="project" value="UniProtKB-UniRule"/>
</dbReference>
<feature type="region of interest" description="Disordered" evidence="10">
    <location>
        <begin position="1"/>
        <end position="21"/>
    </location>
</feature>
<name>A0AAN8VFL9_9MAGN</name>
<reference evidence="12 13" key="1">
    <citation type="submission" date="2023-12" db="EMBL/GenBank/DDBJ databases">
        <title>A high-quality genome assembly for Dillenia turbinata (Dilleniales).</title>
        <authorList>
            <person name="Chanderbali A."/>
        </authorList>
    </citation>
    <scope>NUCLEOTIDE SEQUENCE [LARGE SCALE GENOMIC DNA]</scope>
    <source>
        <strain evidence="12">LSX21</strain>
        <tissue evidence="12">Leaf</tissue>
    </source>
</reference>
<evidence type="ECO:0000256" key="1">
    <source>
        <dbReference type="ARBA" id="ARBA00022723"/>
    </source>
</evidence>
<feature type="compositionally biased region" description="Low complexity" evidence="10">
    <location>
        <begin position="242"/>
        <end position="262"/>
    </location>
</feature>
<proteinExistence type="predicted"/>
<dbReference type="Pfam" id="PF02701">
    <property type="entry name" value="Zn_ribbon_Dof"/>
    <property type="match status" value="1"/>
</dbReference>
<feature type="compositionally biased region" description="Low complexity" evidence="10">
    <location>
        <begin position="223"/>
        <end position="235"/>
    </location>
</feature>
<keyword evidence="6 9" id="KW-0804">Transcription</keyword>
<sequence length="282" mass="29720">MEHQHPQQQPQPQQQPLPRQQCPRCDSMNTKFCYYNNYSMTQPRYFCKACRRYWTHGGTLRNVPVGGGCRKGKRTKAAASASSNAPQILPPGPVHQPPPQNDDQNFGLSVTKPLLMINQVTARAPALPPLGATYYAAATCGGGGLMSSLAAIQTLNQNQAPGPQFNQPGVHIGGAGGGNFGGSSASLSNLALLRSINVPSYGNPPPNNEYFQHDWAQNFLNSSGSGAGAAQSGGTSFWGMMNTTTTSNTTASTSTSGSGSASAVNPIDWPDHLQGPFAPPHP</sequence>
<evidence type="ECO:0000256" key="2">
    <source>
        <dbReference type="ARBA" id="ARBA00022771"/>
    </source>
</evidence>
<gene>
    <name evidence="12" type="ORF">RJ641_002213</name>
</gene>
<evidence type="ECO:0000256" key="10">
    <source>
        <dbReference type="SAM" id="MobiDB-lite"/>
    </source>
</evidence>
<evidence type="ECO:0000256" key="5">
    <source>
        <dbReference type="ARBA" id="ARBA00023125"/>
    </source>
</evidence>
<feature type="region of interest" description="Disordered" evidence="10">
    <location>
        <begin position="223"/>
        <end position="282"/>
    </location>
</feature>
<evidence type="ECO:0000313" key="12">
    <source>
        <dbReference type="EMBL" id="KAK6932589.1"/>
    </source>
</evidence>
<feature type="region of interest" description="Disordered" evidence="10">
    <location>
        <begin position="67"/>
        <end position="107"/>
    </location>
</feature>
<comment type="subcellular location">
    <subcellularLocation>
        <location evidence="8 9">Nucleus</location>
    </subcellularLocation>
</comment>
<keyword evidence="5 8" id="KW-0238">DNA-binding</keyword>
<dbReference type="PROSITE" id="PS50884">
    <property type="entry name" value="ZF_DOF_2"/>
    <property type="match status" value="1"/>
</dbReference>
<keyword evidence="7 8" id="KW-0539">Nucleus</keyword>
<dbReference type="PROSITE" id="PS01361">
    <property type="entry name" value="ZF_DOF_1"/>
    <property type="match status" value="1"/>
</dbReference>
<evidence type="ECO:0000256" key="8">
    <source>
        <dbReference type="PROSITE-ProRule" id="PRU00071"/>
    </source>
</evidence>
<comment type="caution">
    <text evidence="12">The sequence shown here is derived from an EMBL/GenBank/DDBJ whole genome shotgun (WGS) entry which is preliminary data.</text>
</comment>
<dbReference type="GO" id="GO:0003677">
    <property type="term" value="F:DNA binding"/>
    <property type="evidence" value="ECO:0007669"/>
    <property type="project" value="UniProtKB-UniRule"/>
</dbReference>
<dbReference type="AlphaFoldDB" id="A0AAN8VFL9"/>
<evidence type="ECO:0000313" key="13">
    <source>
        <dbReference type="Proteomes" id="UP001370490"/>
    </source>
</evidence>
<dbReference type="PANTHER" id="PTHR31992:SF108">
    <property type="entry name" value="DOF ZINC FINGER PROTEIN"/>
    <property type="match status" value="1"/>
</dbReference>
<feature type="domain" description="Dof-type" evidence="11">
    <location>
        <begin position="20"/>
        <end position="74"/>
    </location>
</feature>
<keyword evidence="4 9" id="KW-0805">Transcription regulation</keyword>
<protein>
    <recommendedName>
        <fullName evidence="9">Dof zinc finger protein</fullName>
    </recommendedName>
</protein>
<dbReference type="InterPro" id="IPR045174">
    <property type="entry name" value="Dof"/>
</dbReference>
<evidence type="ECO:0000256" key="9">
    <source>
        <dbReference type="RuleBase" id="RU369094"/>
    </source>
</evidence>
<dbReference type="PANTHER" id="PTHR31992">
    <property type="entry name" value="DOF ZINC FINGER PROTEIN DOF1.4-RELATED"/>
    <property type="match status" value="1"/>
</dbReference>
<evidence type="ECO:0000256" key="4">
    <source>
        <dbReference type="ARBA" id="ARBA00023015"/>
    </source>
</evidence>
<evidence type="ECO:0000256" key="7">
    <source>
        <dbReference type="ARBA" id="ARBA00023242"/>
    </source>
</evidence>
<evidence type="ECO:0000259" key="11">
    <source>
        <dbReference type="PROSITE" id="PS50884"/>
    </source>
</evidence>
<dbReference type="GO" id="GO:0008270">
    <property type="term" value="F:zinc ion binding"/>
    <property type="evidence" value="ECO:0007669"/>
    <property type="project" value="UniProtKB-KW"/>
</dbReference>
<feature type="compositionally biased region" description="Pro residues" evidence="10">
    <location>
        <begin position="88"/>
        <end position="100"/>
    </location>
</feature>
<accession>A0AAN8VFL9</accession>
<keyword evidence="13" id="KW-1185">Reference proteome</keyword>
<keyword evidence="2 8" id="KW-0863">Zinc-finger</keyword>
<keyword evidence="1 9" id="KW-0479">Metal-binding</keyword>
<evidence type="ECO:0000256" key="6">
    <source>
        <dbReference type="ARBA" id="ARBA00023163"/>
    </source>
</evidence>
<keyword evidence="3 9" id="KW-0862">Zinc</keyword>
<comment type="function">
    <text evidence="9">Transcription factor that binds specifically to a 5'-AA[AG]G-3' consensus core sequence.</text>
</comment>
<organism evidence="12 13">
    <name type="scientific">Dillenia turbinata</name>
    <dbReference type="NCBI Taxonomy" id="194707"/>
    <lineage>
        <taxon>Eukaryota</taxon>
        <taxon>Viridiplantae</taxon>
        <taxon>Streptophyta</taxon>
        <taxon>Embryophyta</taxon>
        <taxon>Tracheophyta</taxon>
        <taxon>Spermatophyta</taxon>
        <taxon>Magnoliopsida</taxon>
        <taxon>eudicotyledons</taxon>
        <taxon>Gunneridae</taxon>
        <taxon>Pentapetalae</taxon>
        <taxon>Dilleniales</taxon>
        <taxon>Dilleniaceae</taxon>
        <taxon>Dillenia</taxon>
    </lineage>
</organism>